<dbReference type="AlphaFoldDB" id="B7QD72"/>
<dbReference type="PANTHER" id="PTHR10201">
    <property type="entry name" value="MATRIX METALLOPROTEINASE"/>
    <property type="match status" value="1"/>
</dbReference>
<dbReference type="EnsemblMetazoa" id="ISCW022904-RA">
    <property type="protein sequence ID" value="ISCW022904-PA"/>
    <property type="gene ID" value="ISCW022904"/>
</dbReference>
<accession>B7QD72</accession>
<dbReference type="EMBL" id="DS911299">
    <property type="protein sequence ID" value="EEC16794.1"/>
    <property type="molecule type" value="Genomic_DNA"/>
</dbReference>
<dbReference type="VEuPathDB" id="VectorBase:ISCW022904"/>
<dbReference type="GO" id="GO:0004222">
    <property type="term" value="F:metalloendopeptidase activity"/>
    <property type="evidence" value="ECO:0007669"/>
    <property type="project" value="UniProtKB-EC"/>
</dbReference>
<keyword evidence="6" id="KW-0378">Hydrolase</keyword>
<sequence length="154" mass="17791">TFLERFGYMGDTSSGSVLPSDNLRTEEGFRAALRRMQKFAGLPATGRLDQATARMMKARRCGVPDVIGHAERVRRYALQGSKWDKTHLTWSGVNVRSEEDRRIRWASSGHIRPGLLFLKARHLRRQAKIVAVQSERTTLQKRDLEKKNIYIYIY</sequence>
<evidence type="ECO:0000313" key="6">
    <source>
        <dbReference type="EMBL" id="EEC16794.1"/>
    </source>
</evidence>
<reference evidence="6 8" key="1">
    <citation type="submission" date="2008-03" db="EMBL/GenBank/DDBJ databases">
        <title>Annotation of Ixodes scapularis.</title>
        <authorList>
            <consortium name="Ixodes scapularis Genome Project Consortium"/>
            <person name="Caler E."/>
            <person name="Hannick L.I."/>
            <person name="Bidwell S."/>
            <person name="Joardar V."/>
            <person name="Thiagarajan M."/>
            <person name="Amedeo P."/>
            <person name="Galinsky K.J."/>
            <person name="Schobel S."/>
            <person name="Inman J."/>
            <person name="Hostetler J."/>
            <person name="Miller J."/>
            <person name="Hammond M."/>
            <person name="Megy K."/>
            <person name="Lawson D."/>
            <person name="Kodira C."/>
            <person name="Sutton G."/>
            <person name="Meyer J."/>
            <person name="Hill C.A."/>
            <person name="Birren B."/>
            <person name="Nene V."/>
            <person name="Collins F."/>
            <person name="Alarcon-Chaidez F."/>
            <person name="Wikel S."/>
            <person name="Strausberg R."/>
        </authorList>
    </citation>
    <scope>NUCLEOTIDE SEQUENCE [LARGE SCALE GENOMIC DNA]</scope>
    <source>
        <strain evidence="8">Wikel</strain>
        <strain evidence="6">Wikel colony</strain>
    </source>
</reference>
<dbReference type="PaxDb" id="6945-B7QD72"/>
<reference evidence="7" key="2">
    <citation type="submission" date="2020-05" db="UniProtKB">
        <authorList>
            <consortium name="EnsemblMetazoa"/>
        </authorList>
    </citation>
    <scope>IDENTIFICATION</scope>
    <source>
        <strain evidence="7">wikel</strain>
    </source>
</reference>
<dbReference type="OrthoDB" id="406838at2759"/>
<dbReference type="Gene3D" id="3.40.390.10">
    <property type="entry name" value="Collagenase (Catalytic Domain)"/>
    <property type="match status" value="1"/>
</dbReference>
<dbReference type="EMBL" id="ABJB010380367">
    <property type="status" value="NOT_ANNOTATED_CDS"/>
    <property type="molecule type" value="Genomic_DNA"/>
</dbReference>
<dbReference type="Pfam" id="PF01471">
    <property type="entry name" value="PG_binding_1"/>
    <property type="match status" value="1"/>
</dbReference>
<feature type="domain" description="Peptidoglycan binding-like" evidence="5">
    <location>
        <begin position="3"/>
        <end position="56"/>
    </location>
</feature>
<dbReference type="InterPro" id="IPR036365">
    <property type="entry name" value="PGBD-like_sf"/>
</dbReference>
<feature type="non-terminal residue" evidence="6">
    <location>
        <position position="1"/>
    </location>
</feature>
<dbReference type="STRING" id="6945.B7QD72"/>
<name>B7QD72_IXOSC</name>
<evidence type="ECO:0000259" key="5">
    <source>
        <dbReference type="Pfam" id="PF01471"/>
    </source>
</evidence>
<dbReference type="InterPro" id="IPR024079">
    <property type="entry name" value="MetalloPept_cat_dom_sf"/>
</dbReference>
<dbReference type="Proteomes" id="UP000001555">
    <property type="component" value="Unassembled WGS sequence"/>
</dbReference>
<evidence type="ECO:0000256" key="2">
    <source>
        <dbReference type="ARBA" id="ARBA00010370"/>
    </source>
</evidence>
<feature type="non-terminal residue" evidence="6">
    <location>
        <position position="154"/>
    </location>
</feature>
<proteinExistence type="inferred from homology"/>
<comment type="similarity">
    <text evidence="2">Belongs to the peptidase M10A family.</text>
</comment>
<keyword evidence="4" id="KW-0482">Metalloprotease</keyword>
<dbReference type="EC" id="3.4.24.7" evidence="6"/>
<keyword evidence="4" id="KW-0645">Protease</keyword>
<dbReference type="HOGENOM" id="CLU_1708720_0_0_1"/>
<keyword evidence="8" id="KW-1185">Reference proteome</keyword>
<comment type="cofactor">
    <cofactor evidence="1">
        <name>Zn(2+)</name>
        <dbReference type="ChEBI" id="CHEBI:29105"/>
    </cofactor>
</comment>
<evidence type="ECO:0000256" key="3">
    <source>
        <dbReference type="ARBA" id="ARBA00022729"/>
    </source>
</evidence>
<dbReference type="SUPFAM" id="SSF47090">
    <property type="entry name" value="PGBD-like"/>
    <property type="match status" value="1"/>
</dbReference>
<gene>
    <name evidence="6" type="ORF">IscW_ISCW022904</name>
</gene>
<evidence type="ECO:0000256" key="1">
    <source>
        <dbReference type="ARBA" id="ARBA00001947"/>
    </source>
</evidence>
<evidence type="ECO:0000313" key="7">
    <source>
        <dbReference type="EnsemblMetazoa" id="ISCW022904-PA"/>
    </source>
</evidence>
<dbReference type="EMBL" id="ABJB010586123">
    <property type="status" value="NOT_ANNOTATED_CDS"/>
    <property type="molecule type" value="Genomic_DNA"/>
</dbReference>
<dbReference type="InterPro" id="IPR002477">
    <property type="entry name" value="Peptidoglycan-bd-like"/>
</dbReference>
<keyword evidence="3" id="KW-0732">Signal</keyword>
<protein>
    <submittedName>
        <fullName evidence="6 7">Matrix metalloproteinase, putative</fullName>
        <ecNumber evidence="6">3.4.24.7</ecNumber>
    </submittedName>
</protein>
<dbReference type="VEuPathDB" id="VectorBase:ISCP_003906"/>
<dbReference type="PANTHER" id="PTHR10201:SF291">
    <property type="entry name" value="MATRIX METALLOPROTEINASE 1, ISOFORM C-RELATED"/>
    <property type="match status" value="1"/>
</dbReference>
<organism>
    <name type="scientific">Ixodes scapularis</name>
    <name type="common">Black-legged tick</name>
    <name type="synonym">Deer tick</name>
    <dbReference type="NCBI Taxonomy" id="6945"/>
    <lineage>
        <taxon>Eukaryota</taxon>
        <taxon>Metazoa</taxon>
        <taxon>Ecdysozoa</taxon>
        <taxon>Arthropoda</taxon>
        <taxon>Chelicerata</taxon>
        <taxon>Arachnida</taxon>
        <taxon>Acari</taxon>
        <taxon>Parasitiformes</taxon>
        <taxon>Ixodida</taxon>
        <taxon>Ixodoidea</taxon>
        <taxon>Ixodidae</taxon>
        <taxon>Ixodinae</taxon>
        <taxon>Ixodes</taxon>
    </lineage>
</organism>
<evidence type="ECO:0000256" key="4">
    <source>
        <dbReference type="ARBA" id="ARBA00023049"/>
    </source>
</evidence>
<evidence type="ECO:0000313" key="8">
    <source>
        <dbReference type="Proteomes" id="UP000001555"/>
    </source>
</evidence>